<evidence type="ECO:0000313" key="2">
    <source>
        <dbReference type="EnsemblPlants" id="AET6Gv20546700.1"/>
    </source>
</evidence>
<name>A0A453NYK2_AEGTS</name>
<dbReference type="AlphaFoldDB" id="A0A453NYK2"/>
<reference evidence="2" key="3">
    <citation type="journal article" date="2017" name="Nature">
        <title>Genome sequence of the progenitor of the wheat D genome Aegilops tauschii.</title>
        <authorList>
            <person name="Luo M.C."/>
            <person name="Gu Y.Q."/>
            <person name="Puiu D."/>
            <person name="Wang H."/>
            <person name="Twardziok S.O."/>
            <person name="Deal K.R."/>
            <person name="Huo N."/>
            <person name="Zhu T."/>
            <person name="Wang L."/>
            <person name="Wang Y."/>
            <person name="McGuire P.E."/>
            <person name="Liu S."/>
            <person name="Long H."/>
            <person name="Ramasamy R.K."/>
            <person name="Rodriguez J.C."/>
            <person name="Van S.L."/>
            <person name="Yuan L."/>
            <person name="Wang Z."/>
            <person name="Xia Z."/>
            <person name="Xiao L."/>
            <person name="Anderson O.D."/>
            <person name="Ouyang S."/>
            <person name="Liang Y."/>
            <person name="Zimin A.V."/>
            <person name="Pertea G."/>
            <person name="Qi P."/>
            <person name="Bennetzen J.L."/>
            <person name="Dai X."/>
            <person name="Dawson M.W."/>
            <person name="Muller H.G."/>
            <person name="Kugler K."/>
            <person name="Rivarola-Duarte L."/>
            <person name="Spannagl M."/>
            <person name="Mayer K.F.X."/>
            <person name="Lu F.H."/>
            <person name="Bevan M.W."/>
            <person name="Leroy P."/>
            <person name="Li P."/>
            <person name="You F.M."/>
            <person name="Sun Q."/>
            <person name="Liu Z."/>
            <person name="Lyons E."/>
            <person name="Wicker T."/>
            <person name="Salzberg S.L."/>
            <person name="Devos K.M."/>
            <person name="Dvorak J."/>
        </authorList>
    </citation>
    <scope>NUCLEOTIDE SEQUENCE [LARGE SCALE GENOMIC DNA]</scope>
    <source>
        <strain evidence="2">cv. AL8/78</strain>
    </source>
</reference>
<sequence length="105" mass="11731">RIQSIAPQFSLLIPCCDLARTHLHAHLQLNSLVRPWGGRLRCLVWLLYSSISQTGQRRRSGSRAQGRSGSREETSSSILTALLPSASIQVMWVWILSPADRLDPP</sequence>
<accession>A0A453NYK2</accession>
<reference evidence="2" key="5">
    <citation type="journal article" date="2021" name="G3 (Bethesda)">
        <title>Aegilops tauschii genome assembly Aet v5.0 features greater sequence contiguity and improved annotation.</title>
        <authorList>
            <person name="Wang L."/>
            <person name="Zhu T."/>
            <person name="Rodriguez J.C."/>
            <person name="Deal K.R."/>
            <person name="Dubcovsky J."/>
            <person name="McGuire P.E."/>
            <person name="Lux T."/>
            <person name="Spannagl M."/>
            <person name="Mayer K.F.X."/>
            <person name="Baldrich P."/>
            <person name="Meyers B.C."/>
            <person name="Huo N."/>
            <person name="Gu Y.Q."/>
            <person name="Zhou H."/>
            <person name="Devos K.M."/>
            <person name="Bennetzen J.L."/>
            <person name="Unver T."/>
            <person name="Budak H."/>
            <person name="Gulick P.J."/>
            <person name="Galiba G."/>
            <person name="Kalapos B."/>
            <person name="Nelson D.R."/>
            <person name="Li P."/>
            <person name="You F.M."/>
            <person name="Luo M.C."/>
            <person name="Dvorak J."/>
        </authorList>
    </citation>
    <scope>NUCLEOTIDE SEQUENCE [LARGE SCALE GENOMIC DNA]</scope>
    <source>
        <strain evidence="2">cv. AL8/78</strain>
    </source>
</reference>
<reference evidence="3" key="1">
    <citation type="journal article" date="2014" name="Science">
        <title>Ancient hybridizations among the ancestral genomes of bread wheat.</title>
        <authorList>
            <consortium name="International Wheat Genome Sequencing Consortium,"/>
            <person name="Marcussen T."/>
            <person name="Sandve S.R."/>
            <person name="Heier L."/>
            <person name="Spannagl M."/>
            <person name="Pfeifer M."/>
            <person name="Jakobsen K.S."/>
            <person name="Wulff B.B."/>
            <person name="Steuernagel B."/>
            <person name="Mayer K.F."/>
            <person name="Olsen O.A."/>
        </authorList>
    </citation>
    <scope>NUCLEOTIDE SEQUENCE [LARGE SCALE GENOMIC DNA]</scope>
    <source>
        <strain evidence="3">cv. AL8/78</strain>
    </source>
</reference>
<dbReference type="Gramene" id="AET6Gv20546700.1">
    <property type="protein sequence ID" value="AET6Gv20546700.1"/>
    <property type="gene ID" value="AET6Gv20546700"/>
</dbReference>
<dbReference type="Proteomes" id="UP000015105">
    <property type="component" value="Chromosome 6D"/>
</dbReference>
<protein>
    <submittedName>
        <fullName evidence="2">Uncharacterized protein</fullName>
    </submittedName>
</protein>
<evidence type="ECO:0000313" key="3">
    <source>
        <dbReference type="Proteomes" id="UP000015105"/>
    </source>
</evidence>
<feature type="region of interest" description="Disordered" evidence="1">
    <location>
        <begin position="52"/>
        <end position="76"/>
    </location>
</feature>
<organism evidence="2 3">
    <name type="scientific">Aegilops tauschii subsp. strangulata</name>
    <name type="common">Goatgrass</name>
    <dbReference type="NCBI Taxonomy" id="200361"/>
    <lineage>
        <taxon>Eukaryota</taxon>
        <taxon>Viridiplantae</taxon>
        <taxon>Streptophyta</taxon>
        <taxon>Embryophyta</taxon>
        <taxon>Tracheophyta</taxon>
        <taxon>Spermatophyta</taxon>
        <taxon>Magnoliopsida</taxon>
        <taxon>Liliopsida</taxon>
        <taxon>Poales</taxon>
        <taxon>Poaceae</taxon>
        <taxon>BOP clade</taxon>
        <taxon>Pooideae</taxon>
        <taxon>Triticodae</taxon>
        <taxon>Triticeae</taxon>
        <taxon>Triticinae</taxon>
        <taxon>Aegilops</taxon>
    </lineage>
</organism>
<proteinExistence type="predicted"/>
<evidence type="ECO:0000256" key="1">
    <source>
        <dbReference type="SAM" id="MobiDB-lite"/>
    </source>
</evidence>
<reference evidence="2" key="4">
    <citation type="submission" date="2019-03" db="UniProtKB">
        <authorList>
            <consortium name="EnsemblPlants"/>
        </authorList>
    </citation>
    <scope>IDENTIFICATION</scope>
</reference>
<dbReference type="EnsemblPlants" id="AET6Gv20546700.1">
    <property type="protein sequence ID" value="AET6Gv20546700.1"/>
    <property type="gene ID" value="AET6Gv20546700"/>
</dbReference>
<reference evidence="3" key="2">
    <citation type="journal article" date="2017" name="Nat. Plants">
        <title>The Aegilops tauschii genome reveals multiple impacts of transposons.</title>
        <authorList>
            <person name="Zhao G."/>
            <person name="Zou C."/>
            <person name="Li K."/>
            <person name="Wang K."/>
            <person name="Li T."/>
            <person name="Gao L."/>
            <person name="Zhang X."/>
            <person name="Wang H."/>
            <person name="Yang Z."/>
            <person name="Liu X."/>
            <person name="Jiang W."/>
            <person name="Mao L."/>
            <person name="Kong X."/>
            <person name="Jiao Y."/>
            <person name="Jia J."/>
        </authorList>
    </citation>
    <scope>NUCLEOTIDE SEQUENCE [LARGE SCALE GENOMIC DNA]</scope>
    <source>
        <strain evidence="3">cv. AL8/78</strain>
    </source>
</reference>
<keyword evidence="3" id="KW-1185">Reference proteome</keyword>